<dbReference type="Proteomes" id="UP000176965">
    <property type="component" value="Unassembled WGS sequence"/>
</dbReference>
<dbReference type="PANTHER" id="PTHR43861">
    <property type="entry name" value="TRANS-ACONITATE 2-METHYLTRANSFERASE-RELATED"/>
    <property type="match status" value="1"/>
</dbReference>
<evidence type="ECO:0000256" key="2">
    <source>
        <dbReference type="ARBA" id="ARBA00022679"/>
    </source>
</evidence>
<dbReference type="SUPFAM" id="SSF53335">
    <property type="entry name" value="S-adenosyl-L-methionine-dependent methyltransferases"/>
    <property type="match status" value="1"/>
</dbReference>
<gene>
    <name evidence="4" type="ORF">A2541_02890</name>
</gene>
<dbReference type="AlphaFoldDB" id="A0A1G2PCT0"/>
<dbReference type="GO" id="GO:0008168">
    <property type="term" value="F:methyltransferase activity"/>
    <property type="evidence" value="ECO:0007669"/>
    <property type="project" value="UniProtKB-KW"/>
</dbReference>
<dbReference type="EMBL" id="MHSQ01000035">
    <property type="protein sequence ID" value="OHA46125.1"/>
    <property type="molecule type" value="Genomic_DNA"/>
</dbReference>
<feature type="domain" description="Methyltransferase" evidence="3">
    <location>
        <begin position="49"/>
        <end position="141"/>
    </location>
</feature>
<organism evidence="4 5">
    <name type="scientific">Candidatus Taylorbacteria bacterium RIFOXYD2_FULL_36_9</name>
    <dbReference type="NCBI Taxonomy" id="1802338"/>
    <lineage>
        <taxon>Bacteria</taxon>
        <taxon>Candidatus Tayloriibacteriota</taxon>
    </lineage>
</organism>
<reference evidence="4 5" key="1">
    <citation type="journal article" date="2016" name="Nat. Commun.">
        <title>Thousands of microbial genomes shed light on interconnected biogeochemical processes in an aquifer system.</title>
        <authorList>
            <person name="Anantharaman K."/>
            <person name="Brown C.T."/>
            <person name="Hug L.A."/>
            <person name="Sharon I."/>
            <person name="Castelle C.J."/>
            <person name="Probst A.J."/>
            <person name="Thomas B.C."/>
            <person name="Singh A."/>
            <person name="Wilkins M.J."/>
            <person name="Karaoz U."/>
            <person name="Brodie E.L."/>
            <person name="Williams K.H."/>
            <person name="Hubbard S.S."/>
            <person name="Banfield J.F."/>
        </authorList>
    </citation>
    <scope>NUCLEOTIDE SEQUENCE [LARGE SCALE GENOMIC DNA]</scope>
</reference>
<name>A0A1G2PCT0_9BACT</name>
<evidence type="ECO:0000313" key="5">
    <source>
        <dbReference type="Proteomes" id="UP000176965"/>
    </source>
</evidence>
<dbReference type="Pfam" id="PF13649">
    <property type="entry name" value="Methyltransf_25"/>
    <property type="match status" value="1"/>
</dbReference>
<dbReference type="CDD" id="cd02440">
    <property type="entry name" value="AdoMet_MTases"/>
    <property type="match status" value="1"/>
</dbReference>
<dbReference type="InterPro" id="IPR041698">
    <property type="entry name" value="Methyltransf_25"/>
</dbReference>
<accession>A0A1G2PCT0</accession>
<keyword evidence="2" id="KW-0808">Transferase</keyword>
<evidence type="ECO:0000256" key="1">
    <source>
        <dbReference type="ARBA" id="ARBA00022603"/>
    </source>
</evidence>
<comment type="caution">
    <text evidence="4">The sequence shown here is derived from an EMBL/GenBank/DDBJ whole genome shotgun (WGS) entry which is preliminary data.</text>
</comment>
<keyword evidence="1" id="KW-0489">Methyltransferase</keyword>
<dbReference type="GO" id="GO:0032259">
    <property type="term" value="P:methylation"/>
    <property type="evidence" value="ECO:0007669"/>
    <property type="project" value="UniProtKB-KW"/>
</dbReference>
<protein>
    <recommendedName>
        <fullName evidence="3">Methyltransferase domain-containing protein</fullName>
    </recommendedName>
</protein>
<proteinExistence type="predicted"/>
<evidence type="ECO:0000259" key="3">
    <source>
        <dbReference type="Pfam" id="PF13649"/>
    </source>
</evidence>
<sequence>MPKEDKNKKTIEAYDKNAQFYADKFDSYGIRFEDIDRVIKLNESGSNRVLELGCGNGKDAEYIVSKVGDNNYIGLDASLGLVKLARKKVSHGTFQVKDMRNLDFEDESFGIIFSFASMLHVKQEEMVEIIEKCHKILKKGGILYISTKYGEYKEENIKNLGDDKYYYFYKPEDIEKLCPYKFFVVYKNIQDIRGQSWFEIVLRKI</sequence>
<dbReference type="STRING" id="1802338.A2541_02890"/>
<dbReference type="InterPro" id="IPR029063">
    <property type="entry name" value="SAM-dependent_MTases_sf"/>
</dbReference>
<dbReference type="PANTHER" id="PTHR43861:SF1">
    <property type="entry name" value="TRANS-ACONITATE 2-METHYLTRANSFERASE"/>
    <property type="match status" value="1"/>
</dbReference>
<dbReference type="Gene3D" id="3.40.50.150">
    <property type="entry name" value="Vaccinia Virus protein VP39"/>
    <property type="match status" value="1"/>
</dbReference>
<evidence type="ECO:0000313" key="4">
    <source>
        <dbReference type="EMBL" id="OHA46125.1"/>
    </source>
</evidence>